<keyword evidence="3" id="KW-1185">Reference proteome</keyword>
<reference evidence="2 3" key="1">
    <citation type="submission" date="2019-06" db="EMBL/GenBank/DDBJ databases">
        <title>Sequencing the genomes of 1000 actinobacteria strains.</title>
        <authorList>
            <person name="Klenk H.-P."/>
        </authorList>
    </citation>
    <scope>NUCLEOTIDE SEQUENCE [LARGE SCALE GENOMIC DNA]</scope>
    <source>
        <strain evidence="2 3">DSM 20427</strain>
    </source>
</reference>
<proteinExistence type="predicted"/>
<organism evidence="2 3">
    <name type="scientific">Microbacterium lacticum</name>
    <dbReference type="NCBI Taxonomy" id="33885"/>
    <lineage>
        <taxon>Bacteria</taxon>
        <taxon>Bacillati</taxon>
        <taxon>Actinomycetota</taxon>
        <taxon>Actinomycetes</taxon>
        <taxon>Micrococcales</taxon>
        <taxon>Microbacteriaceae</taxon>
        <taxon>Microbacterium</taxon>
    </lineage>
</organism>
<evidence type="ECO:0000313" key="3">
    <source>
        <dbReference type="Proteomes" id="UP000319804"/>
    </source>
</evidence>
<name>A0A4Y3UM86_9MICO</name>
<sequence length="173" mass="18390">MTSERPHPDPRVPGDSDPVDATADDAALLAALRRTWQHVDPVPAGFVDDMVAAVASADLGREYALLTLVESDATSAVRGDADMLTMQFSDGQTSVLVHITPAEQGTRRLDGWVDGEAAEVRLLQEGDVREATADGGRFSFDDLAPGIARLRVLLAAPPVDGGSTELLTPRFEI</sequence>
<dbReference type="RefSeq" id="WP_229661525.1">
    <property type="nucleotide sequence ID" value="NZ_BJNA01000014.1"/>
</dbReference>
<gene>
    <name evidence="2" type="ORF">FHX68_2890</name>
</gene>
<feature type="region of interest" description="Disordered" evidence="1">
    <location>
        <begin position="1"/>
        <end position="21"/>
    </location>
</feature>
<protein>
    <submittedName>
        <fullName evidence="2">Uncharacterized protein</fullName>
    </submittedName>
</protein>
<evidence type="ECO:0000313" key="2">
    <source>
        <dbReference type="EMBL" id="TQM90571.1"/>
    </source>
</evidence>
<feature type="compositionally biased region" description="Basic and acidic residues" evidence="1">
    <location>
        <begin position="1"/>
        <end position="14"/>
    </location>
</feature>
<comment type="caution">
    <text evidence="2">The sequence shown here is derived from an EMBL/GenBank/DDBJ whole genome shotgun (WGS) entry which is preliminary data.</text>
</comment>
<dbReference type="AlphaFoldDB" id="A0A4Y3UM86"/>
<dbReference type="Proteomes" id="UP000319804">
    <property type="component" value="Unassembled WGS sequence"/>
</dbReference>
<evidence type="ECO:0000256" key="1">
    <source>
        <dbReference type="SAM" id="MobiDB-lite"/>
    </source>
</evidence>
<accession>A0A4Y3UM86</accession>
<dbReference type="EMBL" id="VFPS01000007">
    <property type="protein sequence ID" value="TQM90571.1"/>
    <property type="molecule type" value="Genomic_DNA"/>
</dbReference>